<dbReference type="Proteomes" id="UP000215002">
    <property type="component" value="Chromosome"/>
</dbReference>
<dbReference type="InterPro" id="IPR034660">
    <property type="entry name" value="DinB/YfiT-like"/>
</dbReference>
<protein>
    <recommendedName>
        <fullName evidence="1">DinB-like domain-containing protein</fullName>
    </recommendedName>
</protein>
<dbReference type="SUPFAM" id="SSF109854">
    <property type="entry name" value="DinB/YfiT-like putative metalloenzymes"/>
    <property type="match status" value="1"/>
</dbReference>
<gene>
    <name evidence="2" type="ORF">MuYL_4038</name>
</gene>
<keyword evidence="3" id="KW-1185">Reference proteome</keyword>
<proteinExistence type="predicted"/>
<accession>A0A223P1A5</accession>
<dbReference type="Gene3D" id="1.20.120.450">
    <property type="entry name" value="dinb family like domain"/>
    <property type="match status" value="1"/>
</dbReference>
<evidence type="ECO:0000313" key="3">
    <source>
        <dbReference type="Proteomes" id="UP000215002"/>
    </source>
</evidence>
<dbReference type="InterPro" id="IPR024775">
    <property type="entry name" value="DinB-like"/>
</dbReference>
<dbReference type="EMBL" id="CP022743">
    <property type="protein sequence ID" value="ASU35923.1"/>
    <property type="molecule type" value="Genomic_DNA"/>
</dbReference>
<dbReference type="KEGG" id="muc:MuYL_4038"/>
<sequence length="151" mass="17052">MSKAIETIKTIRASTVKLVEGLSNEQLNKVPEGFINNIIWNLGHMVAAQQGICYKRSGIEARIDDSFFERYKPGTKPEGHINEAEVEEIKALLVSTIDQLETDFKESLFKEYPAFTTRYGVELASVEDAINFLPFHDGLHMGYIMALKRAI</sequence>
<reference evidence="2 3" key="1">
    <citation type="submission" date="2017-08" db="EMBL/GenBank/DDBJ databases">
        <title>Complete genome sequence of Mucilaginibacter sp. strain BJC16-A31.</title>
        <authorList>
            <consortium name="Henan University of Science and Technology"/>
            <person name="You X."/>
        </authorList>
    </citation>
    <scope>NUCLEOTIDE SEQUENCE [LARGE SCALE GENOMIC DNA]</scope>
    <source>
        <strain evidence="2 3">BJC16-A31</strain>
    </source>
</reference>
<feature type="domain" description="DinB-like" evidence="1">
    <location>
        <begin position="10"/>
        <end position="144"/>
    </location>
</feature>
<dbReference type="AlphaFoldDB" id="A0A223P1A5"/>
<organism evidence="2 3">
    <name type="scientific">Mucilaginibacter xinganensis</name>
    <dbReference type="NCBI Taxonomy" id="1234841"/>
    <lineage>
        <taxon>Bacteria</taxon>
        <taxon>Pseudomonadati</taxon>
        <taxon>Bacteroidota</taxon>
        <taxon>Sphingobacteriia</taxon>
        <taxon>Sphingobacteriales</taxon>
        <taxon>Sphingobacteriaceae</taxon>
        <taxon>Mucilaginibacter</taxon>
    </lineage>
</organism>
<name>A0A223P1A5_9SPHI</name>
<dbReference type="OrthoDB" id="4295522at2"/>
<dbReference type="RefSeq" id="WP_094572014.1">
    <property type="nucleotide sequence ID" value="NZ_CP022743.1"/>
</dbReference>
<evidence type="ECO:0000313" key="2">
    <source>
        <dbReference type="EMBL" id="ASU35923.1"/>
    </source>
</evidence>
<evidence type="ECO:0000259" key="1">
    <source>
        <dbReference type="Pfam" id="PF12867"/>
    </source>
</evidence>
<dbReference type="Pfam" id="PF12867">
    <property type="entry name" value="DinB_2"/>
    <property type="match status" value="1"/>
</dbReference>